<dbReference type="Proteomes" id="UP001190700">
    <property type="component" value="Unassembled WGS sequence"/>
</dbReference>
<dbReference type="AlphaFoldDB" id="A0AAE0EYG3"/>
<organism evidence="2 3">
    <name type="scientific">Cymbomonas tetramitiformis</name>
    <dbReference type="NCBI Taxonomy" id="36881"/>
    <lineage>
        <taxon>Eukaryota</taxon>
        <taxon>Viridiplantae</taxon>
        <taxon>Chlorophyta</taxon>
        <taxon>Pyramimonadophyceae</taxon>
        <taxon>Pyramimonadales</taxon>
        <taxon>Pyramimonadaceae</taxon>
        <taxon>Cymbomonas</taxon>
    </lineage>
</organism>
<accession>A0AAE0EYG3</accession>
<reference evidence="2 3" key="1">
    <citation type="journal article" date="2015" name="Genome Biol. Evol.">
        <title>Comparative Genomics of a Bacterivorous Green Alga Reveals Evolutionary Causalities and Consequences of Phago-Mixotrophic Mode of Nutrition.</title>
        <authorList>
            <person name="Burns J.A."/>
            <person name="Paasch A."/>
            <person name="Narechania A."/>
            <person name="Kim E."/>
        </authorList>
    </citation>
    <scope>NUCLEOTIDE SEQUENCE [LARGE SCALE GENOMIC DNA]</scope>
    <source>
        <strain evidence="2 3">PLY_AMNH</strain>
    </source>
</reference>
<evidence type="ECO:0000256" key="1">
    <source>
        <dbReference type="SAM" id="Phobius"/>
    </source>
</evidence>
<keyword evidence="3" id="KW-1185">Reference proteome</keyword>
<keyword evidence="1" id="KW-1133">Transmembrane helix</keyword>
<sequence length="76" mass="8163">MHITPENKAVAWLLGTAALLLFVDPALKVFLVLSELISSSKILSAIWGLLVGAVAVALYNSLPQDETEEKLSGKQE</sequence>
<feature type="transmembrane region" description="Helical" evidence="1">
    <location>
        <begin position="12"/>
        <end position="33"/>
    </location>
</feature>
<comment type="caution">
    <text evidence="2">The sequence shown here is derived from an EMBL/GenBank/DDBJ whole genome shotgun (WGS) entry which is preliminary data.</text>
</comment>
<evidence type="ECO:0000313" key="2">
    <source>
        <dbReference type="EMBL" id="KAK3244809.1"/>
    </source>
</evidence>
<feature type="transmembrane region" description="Helical" evidence="1">
    <location>
        <begin position="45"/>
        <end position="62"/>
    </location>
</feature>
<dbReference type="EMBL" id="LGRX02031402">
    <property type="protein sequence ID" value="KAK3244809.1"/>
    <property type="molecule type" value="Genomic_DNA"/>
</dbReference>
<keyword evidence="1" id="KW-0812">Transmembrane</keyword>
<protein>
    <submittedName>
        <fullName evidence="2">Uncharacterized protein</fullName>
    </submittedName>
</protein>
<name>A0AAE0EYG3_9CHLO</name>
<evidence type="ECO:0000313" key="3">
    <source>
        <dbReference type="Proteomes" id="UP001190700"/>
    </source>
</evidence>
<keyword evidence="1" id="KW-0472">Membrane</keyword>
<proteinExistence type="predicted"/>
<gene>
    <name evidence="2" type="ORF">CYMTET_45594</name>
</gene>